<dbReference type="GO" id="GO:0032259">
    <property type="term" value="P:methylation"/>
    <property type="evidence" value="ECO:0007669"/>
    <property type="project" value="UniProtKB-KW"/>
</dbReference>
<evidence type="ECO:0000256" key="3">
    <source>
        <dbReference type="ARBA" id="ARBA00022691"/>
    </source>
</evidence>
<organism evidence="4 5">
    <name type="scientific">Sphingomonas longa</name>
    <dbReference type="NCBI Taxonomy" id="2778730"/>
    <lineage>
        <taxon>Bacteria</taxon>
        <taxon>Pseudomonadati</taxon>
        <taxon>Pseudomonadota</taxon>
        <taxon>Alphaproteobacteria</taxon>
        <taxon>Sphingomonadales</taxon>
        <taxon>Sphingomonadaceae</taxon>
        <taxon>Sphingomonas</taxon>
    </lineage>
</organism>
<dbReference type="Pfam" id="PF05401">
    <property type="entry name" value="NodS"/>
    <property type="match status" value="1"/>
</dbReference>
<dbReference type="PANTHER" id="PTHR43464">
    <property type="entry name" value="METHYLTRANSFERASE"/>
    <property type="match status" value="1"/>
</dbReference>
<dbReference type="InterPro" id="IPR008715">
    <property type="entry name" value="SAM-MeTfrase_NodS-like"/>
</dbReference>
<dbReference type="Proteomes" id="UP000763641">
    <property type="component" value="Unassembled WGS sequence"/>
</dbReference>
<reference evidence="4 5" key="1">
    <citation type="submission" date="2020-12" db="EMBL/GenBank/DDBJ databases">
        <title>Sphingomonas sp.</title>
        <authorList>
            <person name="Kim M.K."/>
        </authorList>
    </citation>
    <scope>NUCLEOTIDE SEQUENCE [LARGE SCALE GENOMIC DNA]</scope>
    <source>
        <strain evidence="4 5">BT552</strain>
    </source>
</reference>
<dbReference type="InterPro" id="IPR029063">
    <property type="entry name" value="SAM-dependent_MTases_sf"/>
</dbReference>
<keyword evidence="5" id="KW-1185">Reference proteome</keyword>
<sequence length="193" mass="21808">MRRETSIDSEWFEALYKDGGDPWHFATSPYEREKYDHTLASLPHDRFGSVLEVGCANGVLTQRLAPRCDRLLGVDVSPTALAAATERCTGLTNVTLEQRRLPEEAPPGPFDLILLSEVVYYWDSDDLKRLAEYLTGAMPSGGHLLLVHWLGDTDYPKSGDAAVEELRIALATNVSVVVEERREQYRLDLWRRC</sequence>
<dbReference type="GO" id="GO:0008168">
    <property type="term" value="F:methyltransferase activity"/>
    <property type="evidence" value="ECO:0007669"/>
    <property type="project" value="UniProtKB-KW"/>
</dbReference>
<dbReference type="RefSeq" id="WP_204199562.1">
    <property type="nucleotide sequence ID" value="NZ_JAFEMC010000004.1"/>
</dbReference>
<keyword evidence="3" id="KW-0949">S-adenosyl-L-methionine</keyword>
<evidence type="ECO:0000313" key="4">
    <source>
        <dbReference type="EMBL" id="MBM6577454.1"/>
    </source>
</evidence>
<dbReference type="PANTHER" id="PTHR43464:SF19">
    <property type="entry name" value="UBIQUINONE BIOSYNTHESIS O-METHYLTRANSFERASE, MITOCHONDRIAL"/>
    <property type="match status" value="1"/>
</dbReference>
<evidence type="ECO:0000256" key="1">
    <source>
        <dbReference type="ARBA" id="ARBA00022603"/>
    </source>
</evidence>
<keyword evidence="2" id="KW-0808">Transferase</keyword>
<dbReference type="Gene3D" id="3.40.50.150">
    <property type="entry name" value="Vaccinia Virus protein VP39"/>
    <property type="match status" value="1"/>
</dbReference>
<accession>A0ABS2DBQ9</accession>
<name>A0ABS2DBQ9_9SPHN</name>
<comment type="caution">
    <text evidence="4">The sequence shown here is derived from an EMBL/GenBank/DDBJ whole genome shotgun (WGS) entry which is preliminary data.</text>
</comment>
<keyword evidence="1 4" id="KW-0489">Methyltransferase</keyword>
<dbReference type="SUPFAM" id="SSF53335">
    <property type="entry name" value="S-adenosyl-L-methionine-dependent methyltransferases"/>
    <property type="match status" value="1"/>
</dbReference>
<protein>
    <submittedName>
        <fullName evidence="4">Methyltransferase domain-containing protein</fullName>
    </submittedName>
</protein>
<evidence type="ECO:0000256" key="2">
    <source>
        <dbReference type="ARBA" id="ARBA00022679"/>
    </source>
</evidence>
<gene>
    <name evidence="4" type="ORF">ILT43_13820</name>
</gene>
<dbReference type="CDD" id="cd02440">
    <property type="entry name" value="AdoMet_MTases"/>
    <property type="match status" value="1"/>
</dbReference>
<evidence type="ECO:0000313" key="5">
    <source>
        <dbReference type="Proteomes" id="UP000763641"/>
    </source>
</evidence>
<proteinExistence type="predicted"/>
<dbReference type="EMBL" id="JAFEMC010000004">
    <property type="protein sequence ID" value="MBM6577454.1"/>
    <property type="molecule type" value="Genomic_DNA"/>
</dbReference>